<evidence type="ECO:0000256" key="6">
    <source>
        <dbReference type="ARBA" id="ARBA00023136"/>
    </source>
</evidence>
<evidence type="ECO:0000313" key="8">
    <source>
        <dbReference type="EMBL" id="AXA35395.1"/>
    </source>
</evidence>
<keyword evidence="3" id="KW-1003">Cell membrane</keyword>
<comment type="subcellular location">
    <subcellularLocation>
        <location evidence="1">Cell membrane</location>
        <topology evidence="1">Multi-pass membrane protein</topology>
    </subcellularLocation>
</comment>
<dbReference type="GO" id="GO:0005886">
    <property type="term" value="C:plasma membrane"/>
    <property type="evidence" value="ECO:0007669"/>
    <property type="project" value="UniProtKB-SubCell"/>
</dbReference>
<organism evidence="8 9">
    <name type="scientific">Sumerlaea chitinivorans</name>
    <dbReference type="NCBI Taxonomy" id="2250252"/>
    <lineage>
        <taxon>Bacteria</taxon>
        <taxon>Candidatus Sumerlaeota</taxon>
        <taxon>Candidatus Sumerlaeia</taxon>
        <taxon>Candidatus Sumerlaeales</taxon>
        <taxon>Candidatus Sumerlaeaceae</taxon>
        <taxon>Candidatus Sumerlaea</taxon>
    </lineage>
</organism>
<reference evidence="8 9" key="1">
    <citation type="submission" date="2018-05" db="EMBL/GenBank/DDBJ databases">
        <title>A metagenomic window into the 2 km-deep terrestrial subsurface aquifer revealed taxonomically and functionally diverse microbial community comprising novel uncultured bacterial lineages.</title>
        <authorList>
            <person name="Kadnikov V.V."/>
            <person name="Mardanov A.V."/>
            <person name="Beletsky A.V."/>
            <person name="Banks D."/>
            <person name="Pimenov N.V."/>
            <person name="Frank Y.A."/>
            <person name="Karnachuk O.V."/>
            <person name="Ravin N.V."/>
        </authorList>
    </citation>
    <scope>NUCLEOTIDE SEQUENCE [LARGE SCALE GENOMIC DNA]</scope>
    <source>
        <strain evidence="8">BY</strain>
    </source>
</reference>
<dbReference type="AlphaFoldDB" id="A0A2Z4Y4N3"/>
<dbReference type="KEGG" id="schv:BRCON_0618"/>
<dbReference type="PANTHER" id="PTHR33452">
    <property type="entry name" value="OXIDOREDUCTASE CATD-RELATED"/>
    <property type="match status" value="1"/>
</dbReference>
<dbReference type="InterPro" id="IPR051907">
    <property type="entry name" value="DoxX-like_oxidoreductase"/>
</dbReference>
<dbReference type="EMBL" id="CP030759">
    <property type="protein sequence ID" value="AXA35395.1"/>
    <property type="molecule type" value="Genomic_DNA"/>
</dbReference>
<sequence>MGLFRTQRSTAAVFCRIALAAVFIPHGMDKLVRFEPFGWEGPEAWVEEFTSLFTVSYIPEHYKVLLAQISGWVEIVAALSCVLGLLVRVTMLPLMINIATAAALTTVKNGFWFTHRLDGVPAPGFEYHLVLLLISLGLLIGGAGSYSLDRFIGGDEDDYYYYDDEEEEDDYAPGPV</sequence>
<evidence type="ECO:0000256" key="3">
    <source>
        <dbReference type="ARBA" id="ARBA00022475"/>
    </source>
</evidence>
<evidence type="ECO:0000313" key="9">
    <source>
        <dbReference type="Proteomes" id="UP000262583"/>
    </source>
</evidence>
<accession>A0A2Z4Y4N3</accession>
<proteinExistence type="inferred from homology"/>
<dbReference type="Proteomes" id="UP000262583">
    <property type="component" value="Chromosome"/>
</dbReference>
<gene>
    <name evidence="8" type="ORF">BRCON_0618</name>
</gene>
<keyword evidence="5 7" id="KW-1133">Transmembrane helix</keyword>
<evidence type="ECO:0000256" key="5">
    <source>
        <dbReference type="ARBA" id="ARBA00022989"/>
    </source>
</evidence>
<evidence type="ECO:0000256" key="7">
    <source>
        <dbReference type="SAM" id="Phobius"/>
    </source>
</evidence>
<protein>
    <submittedName>
        <fullName evidence="8">Membrane protein, distant similarity to thiosulfate:quinone oxidoreductase DoxD</fullName>
    </submittedName>
</protein>
<evidence type="ECO:0000256" key="4">
    <source>
        <dbReference type="ARBA" id="ARBA00022692"/>
    </source>
</evidence>
<dbReference type="PANTHER" id="PTHR33452:SF1">
    <property type="entry name" value="INNER MEMBRANE PROTEIN YPHA-RELATED"/>
    <property type="match status" value="1"/>
</dbReference>
<name>A0A2Z4Y4N3_SUMC1</name>
<feature type="transmembrane region" description="Helical" evidence="7">
    <location>
        <begin position="94"/>
        <end position="115"/>
    </location>
</feature>
<keyword evidence="6 7" id="KW-0472">Membrane</keyword>
<feature type="transmembrane region" description="Helical" evidence="7">
    <location>
        <begin position="65"/>
        <end position="87"/>
    </location>
</feature>
<evidence type="ECO:0000256" key="1">
    <source>
        <dbReference type="ARBA" id="ARBA00004651"/>
    </source>
</evidence>
<evidence type="ECO:0000256" key="2">
    <source>
        <dbReference type="ARBA" id="ARBA00006679"/>
    </source>
</evidence>
<feature type="transmembrane region" description="Helical" evidence="7">
    <location>
        <begin position="127"/>
        <end position="148"/>
    </location>
</feature>
<dbReference type="InterPro" id="IPR032808">
    <property type="entry name" value="DoxX"/>
</dbReference>
<comment type="similarity">
    <text evidence="2">Belongs to the DoxX family.</text>
</comment>
<keyword evidence="4 7" id="KW-0812">Transmembrane</keyword>
<dbReference type="Pfam" id="PF07681">
    <property type="entry name" value="DoxX"/>
    <property type="match status" value="1"/>
</dbReference>